<keyword evidence="3" id="KW-1185">Reference proteome</keyword>
<evidence type="ECO:0000259" key="1">
    <source>
        <dbReference type="Pfam" id="PF05685"/>
    </source>
</evidence>
<reference evidence="2" key="2">
    <citation type="submission" date="2020-09" db="EMBL/GenBank/DDBJ databases">
        <authorList>
            <person name="Sun Q."/>
            <person name="Zhou Y."/>
        </authorList>
    </citation>
    <scope>NUCLEOTIDE SEQUENCE</scope>
    <source>
        <strain evidence="2">CGMCC 4.7272</strain>
    </source>
</reference>
<dbReference type="SUPFAM" id="SSF52980">
    <property type="entry name" value="Restriction endonuclease-like"/>
    <property type="match status" value="1"/>
</dbReference>
<feature type="domain" description="Putative restriction endonuclease" evidence="1">
    <location>
        <begin position="13"/>
        <end position="183"/>
    </location>
</feature>
<accession>A0A917L5A3</accession>
<protein>
    <recommendedName>
        <fullName evidence="1">Putative restriction endonuclease domain-containing protein</fullName>
    </recommendedName>
</protein>
<dbReference type="RefSeq" id="WP_189149397.1">
    <property type="nucleotide sequence ID" value="NZ_BAABER010000014.1"/>
</dbReference>
<dbReference type="PANTHER" id="PTHR35400">
    <property type="entry name" value="SLR1083 PROTEIN"/>
    <property type="match status" value="1"/>
</dbReference>
<dbReference type="EMBL" id="BMMU01000016">
    <property type="protein sequence ID" value="GGJ45215.1"/>
    <property type="molecule type" value="Genomic_DNA"/>
</dbReference>
<comment type="caution">
    <text evidence="2">The sequence shown here is derived from an EMBL/GenBank/DDBJ whole genome shotgun (WGS) entry which is preliminary data.</text>
</comment>
<dbReference type="InterPro" id="IPR008538">
    <property type="entry name" value="Uma2"/>
</dbReference>
<dbReference type="CDD" id="cd06260">
    <property type="entry name" value="DUF820-like"/>
    <property type="match status" value="1"/>
</dbReference>
<evidence type="ECO:0000313" key="3">
    <source>
        <dbReference type="Proteomes" id="UP000625682"/>
    </source>
</evidence>
<dbReference type="PANTHER" id="PTHR35400:SF3">
    <property type="entry name" value="SLL1072 PROTEIN"/>
    <property type="match status" value="1"/>
</dbReference>
<name>A0A917L5A3_9ACTN</name>
<dbReference type="AlphaFoldDB" id="A0A917L5A3"/>
<evidence type="ECO:0000313" key="2">
    <source>
        <dbReference type="EMBL" id="GGJ45215.1"/>
    </source>
</evidence>
<reference evidence="2" key="1">
    <citation type="journal article" date="2014" name="Int. J. Syst. Evol. Microbiol.">
        <title>Complete genome sequence of Corynebacterium casei LMG S-19264T (=DSM 44701T), isolated from a smear-ripened cheese.</title>
        <authorList>
            <consortium name="US DOE Joint Genome Institute (JGI-PGF)"/>
            <person name="Walter F."/>
            <person name="Albersmeier A."/>
            <person name="Kalinowski J."/>
            <person name="Ruckert C."/>
        </authorList>
    </citation>
    <scope>NUCLEOTIDE SEQUENCE</scope>
    <source>
        <strain evidence="2">CGMCC 4.7272</strain>
    </source>
</reference>
<sequence length="187" mass="19769">MATAESGVGQAFESFSAAAPEGWRVELVEREICVSPPGNGEHAEIVSELAGQVMDRRNDLSLRPCTGIGLKIPEVLGVPGAGHVLPDLTVAPKSSFANEDVWQNPSAVLLVAEVASAGTAERDRRKKPCGYARAGIPVCLLIDGEKGEVVVHFEPSDDAYGCSARYKWGLDVPLPEPLGFELDAAGF</sequence>
<dbReference type="Gene3D" id="3.90.1570.10">
    <property type="entry name" value="tt1808, chain A"/>
    <property type="match status" value="1"/>
</dbReference>
<gene>
    <name evidence="2" type="ORF">GCM10012282_47620</name>
</gene>
<proteinExistence type="predicted"/>
<dbReference type="InterPro" id="IPR011335">
    <property type="entry name" value="Restrct_endonuc-II-like"/>
</dbReference>
<organism evidence="2 3">
    <name type="scientific">Streptomyces lacrimifluminis</name>
    <dbReference type="NCBI Taxonomy" id="1500077"/>
    <lineage>
        <taxon>Bacteria</taxon>
        <taxon>Bacillati</taxon>
        <taxon>Actinomycetota</taxon>
        <taxon>Actinomycetes</taxon>
        <taxon>Kitasatosporales</taxon>
        <taxon>Streptomycetaceae</taxon>
        <taxon>Streptomyces</taxon>
    </lineage>
</organism>
<dbReference type="Proteomes" id="UP000625682">
    <property type="component" value="Unassembled WGS sequence"/>
</dbReference>
<dbReference type="InterPro" id="IPR012296">
    <property type="entry name" value="Nuclease_put_TT1808"/>
</dbReference>
<dbReference type="Pfam" id="PF05685">
    <property type="entry name" value="Uma2"/>
    <property type="match status" value="1"/>
</dbReference>